<dbReference type="InterPro" id="IPR006558">
    <property type="entry name" value="LamG-like"/>
</dbReference>
<feature type="domain" description="LamG-like jellyroll fold" evidence="3">
    <location>
        <begin position="1183"/>
        <end position="1332"/>
    </location>
</feature>
<keyword evidence="1" id="KW-0732">Signal</keyword>
<dbReference type="SUPFAM" id="SSF49899">
    <property type="entry name" value="Concanavalin A-like lectins/glucanases"/>
    <property type="match status" value="1"/>
</dbReference>
<organism evidence="4">
    <name type="scientific">viral metagenome</name>
    <dbReference type="NCBI Taxonomy" id="1070528"/>
    <lineage>
        <taxon>unclassified sequences</taxon>
        <taxon>metagenomes</taxon>
        <taxon>organismal metagenomes</taxon>
    </lineage>
</organism>
<evidence type="ECO:0000259" key="3">
    <source>
        <dbReference type="SMART" id="SM00560"/>
    </source>
</evidence>
<proteinExistence type="predicted"/>
<dbReference type="EMBL" id="MN738985">
    <property type="protein sequence ID" value="QHT34083.1"/>
    <property type="molecule type" value="Genomic_DNA"/>
</dbReference>
<dbReference type="Gene3D" id="2.60.120.200">
    <property type="match status" value="1"/>
</dbReference>
<evidence type="ECO:0000256" key="2">
    <source>
        <dbReference type="ARBA" id="ARBA00023157"/>
    </source>
</evidence>
<dbReference type="InterPro" id="IPR013320">
    <property type="entry name" value="ConA-like_dom_sf"/>
</dbReference>
<accession>A0A6C0F090</accession>
<dbReference type="SMART" id="SM00560">
    <property type="entry name" value="LamGL"/>
    <property type="match status" value="1"/>
</dbReference>
<evidence type="ECO:0000313" key="4">
    <source>
        <dbReference type="EMBL" id="QHT34083.1"/>
    </source>
</evidence>
<sequence>MTTPQKSFSVVNNNGSIKFDNLANYRSVGSSYIIDSNTYYKLGVANDIDIEAYTGNLTIVADTQSIILNSNANLANAIIIEASNTNGGILQKAGKGGINLLTSNGDIDILSQGSNINIGVSSTGTSGPQQTQNINLESFNNFNVNSGDIYFVSSDVISFVSNTGDIQFGTSSNGVPIIKFENGNLLVNQNTSPLDYQLDVAITQPSMSKDGYNGIMVNSKASNVAAEITLQSSNTIADGTQCILSMGTFGLNNDKASFKQYLVFQVGNLVYPLEIPKYSPNIVGNIYNDFNYSDVGRQIYFPYRDQLNTIVSIGSIVTSSSDSSNITVSGTYSGTVSTIYLLQIDSIGTPNTFMWSNNGGVTFQGIYVPILDTVTPIPLDSNISVTFSRTTGFSYQQQFTFESKISAIVDIPYEGLPVAEPMYSLQPFHSYIETTTPSDIVIKTNSSEKMRITGDGAIGIQKKIPNACLDLDSNYNKVLLVNQNLIFGYQINPSISYLESGGYVLVWNNYNSESTIPNFDVFGQRYLSDGTRYGTNFQINKTDTISDTESFPSVAGNKIQDSNHYIVSWTSYNSNTSLYNIYCQIYHNNLPIRDYDIQLNTPTLTQNLYYTKASGLYNGNYIVVWSENDGSGENSIYGVIISDNATIIKSKFYITDPSPTLSSNYPYVAGLPSDDSYYPDGFVCAYMRAIDATPDPRYTIAVAVFDSSNVSISSGEIPITEAGNQTFSSISDGLVSVCEINTHNIGLGNPNGGFVISFYRSYEADTALYNVGDPVIGGTSGATASIAAVYSDIKTITVGNLSNRLLVAEEINIISSNASVGNVVEKIATIDFINSTTANITLDIGSKSVVAYRYNSNISIATASSPLWNVEVNTTPLYADLERFNNSSNSSIYQYKRPLAAVSVDNQGTALVTWSNGSIPSIYYGLIDVFTGNMVSSEQRLTSQFDGLKQRNQVVTHLQSIAGNDYGFVISWDNKSINLGSNTSVLTGVGVFQQMIGYNHSLLSVEDGNSNLVFNHNNQLGIGTINPISGLHVKSTLSNRYDDPANPSTITIQNTSQHVITNTPLQCIQFLDGSSNILNSIQSVNSLRYDDLYPQPTNLVGFYKFDQTQGTQAVDYSSFNSYLSNINITTYQNTNGILNNFDIENCWNPGLINNALLFNGVDNYVNVDIYADNKLPYILDTYQTLSISMWINVPSNIVPGTIYDIITNKGDNNVGSYSLSLVDINGDGNMVLSSNVVVNGPTIISLQGVTTLNDSNWHHILLTVNLTNTSEFIVNLYVDSNIESISDTIGIISGGPLTGFSTYIGTNSDATANFFRGYMDELRFYNSILTLQEIEQLYAYGNPNFPAKASMILSPNSNATYNQSIVIDDDGKINNLSSRPLPYSILTGEITASSIDTTIYGNGTTSFTKELTVGDIIILNDQANNTSREFTIISIQDDDNAIIDRNGYDGPEATRNYLSVLRRPSIYTFFDNSDSIRGHIDNYGNMILGASKPSTMMEISGSCEFETSFFASSNVPELTITNNYPEDVLNGRQTAINFKGYDTNGPINTPGSVLLGRIETSHNSDTSDNTGIMKLSVNDGVTGLNTLVSLTSYGNIGIGGGNAGLNDPLTLLHALTLGTDQECSFLLESNSNASPIGASSVFDERSNIYFGGNHSITESSNPDIRSKVLAGISGSNDYANKVLNGRLDFLTNNDDNGNGIETRMSITSTGNVGVNILQPASTFNVAPELRLSGSNINTIVSVTYDTIYLISTITLSNNIFSTLSEEEKNMFIGGSVVIENETLTSSTIVDISATNQVIVSGDLSAYDATGNIIHVHYPGFNVNSSGLTGINTKSPGSVLSVNGSMSLPIINTSTNIILDLTNYTVISNCAIQSINVTLPTNSQILNGRIYVIKVINYSINSCYILPGTAKIDTVGGTYTIIGNYVHIQSDGTDWWIIG</sequence>
<name>A0A6C0F090_9ZZZZ</name>
<protein>
    <recommendedName>
        <fullName evidence="3">LamG-like jellyroll fold domain-containing protein</fullName>
    </recommendedName>
</protein>
<evidence type="ECO:0000256" key="1">
    <source>
        <dbReference type="ARBA" id="ARBA00022729"/>
    </source>
</evidence>
<dbReference type="Pfam" id="PF13385">
    <property type="entry name" value="Laminin_G_3"/>
    <property type="match status" value="1"/>
</dbReference>
<reference evidence="4" key="1">
    <citation type="journal article" date="2020" name="Nature">
        <title>Giant virus diversity and host interactions through global metagenomics.</title>
        <authorList>
            <person name="Schulz F."/>
            <person name="Roux S."/>
            <person name="Paez-Espino D."/>
            <person name="Jungbluth S."/>
            <person name="Walsh D.A."/>
            <person name="Denef V.J."/>
            <person name="McMahon K.D."/>
            <person name="Konstantinidis K.T."/>
            <person name="Eloe-Fadrosh E.A."/>
            <person name="Kyrpides N.C."/>
            <person name="Woyke T."/>
        </authorList>
    </citation>
    <scope>NUCLEOTIDE SEQUENCE</scope>
    <source>
        <strain evidence="4">GVMAG-M-3300009161-52</strain>
    </source>
</reference>
<keyword evidence="2" id="KW-1015">Disulfide bond</keyword>